<sequence>MSYLMIACFVAAAFTARADMDHKGLQIALPSTASVLQGSAEDDTFQPAIEAKSEKKPCKCKGDSNALVCGIALDMAYEAGYAVPRLAKDRFTLSRTDGTSSLIYTLKRPPRSIA</sequence>
<reference evidence="3" key="1">
    <citation type="journal article" date="2019" name="Int. J. Syst. Evol. Microbiol.">
        <title>The Global Catalogue of Microorganisms (GCM) 10K type strain sequencing project: providing services to taxonomists for standard genome sequencing and annotation.</title>
        <authorList>
            <consortium name="The Broad Institute Genomics Platform"/>
            <consortium name="The Broad Institute Genome Sequencing Center for Infectious Disease"/>
            <person name="Wu L."/>
            <person name="Ma J."/>
        </authorList>
    </citation>
    <scope>NUCLEOTIDE SEQUENCE [LARGE SCALE GENOMIC DNA]</scope>
    <source>
        <strain evidence="3">CCUG 60023</strain>
    </source>
</reference>
<feature type="chain" id="PRO_5046793418" evidence="1">
    <location>
        <begin position="19"/>
        <end position="114"/>
    </location>
</feature>
<organism evidence="2 3">
    <name type="scientific">Pseudahrensia aquimaris</name>
    <dbReference type="NCBI Taxonomy" id="744461"/>
    <lineage>
        <taxon>Bacteria</taxon>
        <taxon>Pseudomonadati</taxon>
        <taxon>Pseudomonadota</taxon>
        <taxon>Alphaproteobacteria</taxon>
        <taxon>Hyphomicrobiales</taxon>
        <taxon>Ahrensiaceae</taxon>
        <taxon>Pseudahrensia</taxon>
    </lineage>
</organism>
<evidence type="ECO:0000313" key="3">
    <source>
        <dbReference type="Proteomes" id="UP001597101"/>
    </source>
</evidence>
<keyword evidence="3" id="KW-1185">Reference proteome</keyword>
<feature type="signal peptide" evidence="1">
    <location>
        <begin position="1"/>
        <end position="18"/>
    </location>
</feature>
<evidence type="ECO:0000313" key="2">
    <source>
        <dbReference type="EMBL" id="MFD0916569.1"/>
    </source>
</evidence>
<evidence type="ECO:0000256" key="1">
    <source>
        <dbReference type="SAM" id="SignalP"/>
    </source>
</evidence>
<keyword evidence="1" id="KW-0732">Signal</keyword>
<name>A0ABW3FDL8_9HYPH</name>
<dbReference type="Proteomes" id="UP001597101">
    <property type="component" value="Unassembled WGS sequence"/>
</dbReference>
<protein>
    <submittedName>
        <fullName evidence="2">Uncharacterized protein</fullName>
    </submittedName>
</protein>
<proteinExistence type="predicted"/>
<dbReference type="EMBL" id="JBHTJV010000009">
    <property type="protein sequence ID" value="MFD0916569.1"/>
    <property type="molecule type" value="Genomic_DNA"/>
</dbReference>
<accession>A0ABW3FDL8</accession>
<gene>
    <name evidence="2" type="ORF">ACFQ14_09140</name>
</gene>
<comment type="caution">
    <text evidence="2">The sequence shown here is derived from an EMBL/GenBank/DDBJ whole genome shotgun (WGS) entry which is preliminary data.</text>
</comment>